<sequence>MINVLVVDDQPLVRGGLAALIRTSPELDVVGEAATGDEAVALAASLRPDVVLMDIRMPGMDGITATERILAAATPRTPRVLILTTYDLDEYVYTALSVGASGFLLKDASPEQVLAAIHAVATGDMLIAPTITRRLIEEFADRTKPRQKSQPDLDALTAREIEVLRLVGTGKSNTEIATHLSVSNGTVKTHLYRAMNKLGLCSRAQAVVIAYESGLITPRGT</sequence>
<evidence type="ECO:0000259" key="7">
    <source>
        <dbReference type="PROSITE" id="PS50110"/>
    </source>
</evidence>
<dbReference type="SMART" id="SM00448">
    <property type="entry name" value="REC"/>
    <property type="match status" value="1"/>
</dbReference>
<dbReference type="PANTHER" id="PTHR43214">
    <property type="entry name" value="TWO-COMPONENT RESPONSE REGULATOR"/>
    <property type="match status" value="1"/>
</dbReference>
<dbReference type="PROSITE" id="PS00622">
    <property type="entry name" value="HTH_LUXR_1"/>
    <property type="match status" value="1"/>
</dbReference>
<name>A0ABX8RFM2_NOCIO</name>
<keyword evidence="9" id="KW-1185">Reference proteome</keyword>
<dbReference type="RefSeq" id="WP_218469287.1">
    <property type="nucleotide sequence ID" value="NZ_BAABJN010000008.1"/>
</dbReference>
<dbReference type="PROSITE" id="PS50043">
    <property type="entry name" value="HTH_LUXR_2"/>
    <property type="match status" value="1"/>
</dbReference>
<keyword evidence="2" id="KW-0805">Transcription regulation</keyword>
<dbReference type="InterPro" id="IPR001789">
    <property type="entry name" value="Sig_transdc_resp-reg_receiver"/>
</dbReference>
<dbReference type="PROSITE" id="PS50110">
    <property type="entry name" value="RESPONSE_REGULATORY"/>
    <property type="match status" value="1"/>
</dbReference>
<keyword evidence="1 5" id="KW-0597">Phosphoprotein</keyword>
<dbReference type="Proteomes" id="UP000694257">
    <property type="component" value="Chromosome"/>
</dbReference>
<reference evidence="8 9" key="1">
    <citation type="submission" date="2021-07" db="EMBL/GenBank/DDBJ databases">
        <title>Whole Genome Sequence of Nocardia Iowensis.</title>
        <authorList>
            <person name="Lamm A."/>
            <person name="Collins-Fairclough A.M."/>
            <person name="Bunk B."/>
            <person name="Sproer C."/>
        </authorList>
    </citation>
    <scope>NUCLEOTIDE SEQUENCE [LARGE SCALE GENOMIC DNA]</scope>
    <source>
        <strain evidence="8 9">NRRL 5646</strain>
    </source>
</reference>
<dbReference type="CDD" id="cd17535">
    <property type="entry name" value="REC_NarL-like"/>
    <property type="match status" value="1"/>
</dbReference>
<evidence type="ECO:0000256" key="5">
    <source>
        <dbReference type="PROSITE-ProRule" id="PRU00169"/>
    </source>
</evidence>
<dbReference type="InterPro" id="IPR039420">
    <property type="entry name" value="WalR-like"/>
</dbReference>
<gene>
    <name evidence="8" type="ORF">KV110_22665</name>
</gene>
<dbReference type="Pfam" id="PF00072">
    <property type="entry name" value="Response_reg"/>
    <property type="match status" value="1"/>
</dbReference>
<feature type="modified residue" description="4-aspartylphosphate" evidence="5">
    <location>
        <position position="54"/>
    </location>
</feature>
<evidence type="ECO:0000313" key="8">
    <source>
        <dbReference type="EMBL" id="QXN88404.1"/>
    </source>
</evidence>
<evidence type="ECO:0000256" key="3">
    <source>
        <dbReference type="ARBA" id="ARBA00023125"/>
    </source>
</evidence>
<feature type="domain" description="Response regulatory" evidence="7">
    <location>
        <begin position="3"/>
        <end position="121"/>
    </location>
</feature>
<dbReference type="PANTHER" id="PTHR43214:SF24">
    <property type="entry name" value="TRANSCRIPTIONAL REGULATORY PROTEIN NARL-RELATED"/>
    <property type="match status" value="1"/>
</dbReference>
<evidence type="ECO:0000256" key="1">
    <source>
        <dbReference type="ARBA" id="ARBA00022553"/>
    </source>
</evidence>
<evidence type="ECO:0000256" key="2">
    <source>
        <dbReference type="ARBA" id="ARBA00023015"/>
    </source>
</evidence>
<dbReference type="Pfam" id="PF00196">
    <property type="entry name" value="GerE"/>
    <property type="match status" value="1"/>
</dbReference>
<dbReference type="EMBL" id="CP078145">
    <property type="protein sequence ID" value="QXN88404.1"/>
    <property type="molecule type" value="Genomic_DNA"/>
</dbReference>
<dbReference type="InterPro" id="IPR000792">
    <property type="entry name" value="Tscrpt_reg_LuxR_C"/>
</dbReference>
<keyword evidence="3" id="KW-0238">DNA-binding</keyword>
<feature type="domain" description="HTH luxR-type" evidence="6">
    <location>
        <begin position="149"/>
        <end position="214"/>
    </location>
</feature>
<evidence type="ECO:0000313" key="9">
    <source>
        <dbReference type="Proteomes" id="UP000694257"/>
    </source>
</evidence>
<dbReference type="CDD" id="cd06170">
    <property type="entry name" value="LuxR_C_like"/>
    <property type="match status" value="1"/>
</dbReference>
<accession>A0ABX8RFM2</accession>
<protein>
    <submittedName>
        <fullName evidence="8">Response regulator transcription factor</fullName>
    </submittedName>
</protein>
<keyword evidence="4" id="KW-0804">Transcription</keyword>
<evidence type="ECO:0000256" key="4">
    <source>
        <dbReference type="ARBA" id="ARBA00023163"/>
    </source>
</evidence>
<organism evidence="8 9">
    <name type="scientific">Nocardia iowensis</name>
    <dbReference type="NCBI Taxonomy" id="204891"/>
    <lineage>
        <taxon>Bacteria</taxon>
        <taxon>Bacillati</taxon>
        <taxon>Actinomycetota</taxon>
        <taxon>Actinomycetes</taxon>
        <taxon>Mycobacteriales</taxon>
        <taxon>Nocardiaceae</taxon>
        <taxon>Nocardia</taxon>
    </lineage>
</organism>
<dbReference type="InterPro" id="IPR058245">
    <property type="entry name" value="NreC/VraR/RcsB-like_REC"/>
</dbReference>
<evidence type="ECO:0000259" key="6">
    <source>
        <dbReference type="PROSITE" id="PS50043"/>
    </source>
</evidence>
<proteinExistence type="predicted"/>
<dbReference type="SMART" id="SM00421">
    <property type="entry name" value="HTH_LUXR"/>
    <property type="match status" value="1"/>
</dbReference>